<keyword evidence="1" id="KW-0596">Phosphopantetheine</keyword>
<dbReference type="InterPro" id="IPR020806">
    <property type="entry name" value="PKS_PP-bd"/>
</dbReference>
<dbReference type="InterPro" id="IPR042099">
    <property type="entry name" value="ANL_N_sf"/>
</dbReference>
<proteinExistence type="inferred from homology"/>
<feature type="domain" description="Carrier" evidence="11">
    <location>
        <begin position="3624"/>
        <end position="3704"/>
    </location>
</feature>
<dbReference type="InterPro" id="IPR014031">
    <property type="entry name" value="Ketoacyl_synth_C"/>
</dbReference>
<evidence type="ECO:0008006" key="16">
    <source>
        <dbReference type="Google" id="ProtNLM"/>
    </source>
</evidence>
<dbReference type="PANTHER" id="PTHR43775">
    <property type="entry name" value="FATTY ACID SYNTHASE"/>
    <property type="match status" value="1"/>
</dbReference>
<dbReference type="InterPro" id="IPR023213">
    <property type="entry name" value="CAT-like_dom_sf"/>
</dbReference>
<dbReference type="Pfam" id="PF00501">
    <property type="entry name" value="AMP-binding"/>
    <property type="match status" value="1"/>
</dbReference>
<dbReference type="CDD" id="cd05930">
    <property type="entry name" value="A_NRPS"/>
    <property type="match status" value="1"/>
</dbReference>
<keyword evidence="5" id="KW-0808">Transferase</keyword>
<dbReference type="InterPro" id="IPR014030">
    <property type="entry name" value="Ketoacyl_synth_N"/>
</dbReference>
<feature type="region of interest" description="Disordered" evidence="10">
    <location>
        <begin position="2550"/>
        <end position="2574"/>
    </location>
</feature>
<evidence type="ECO:0000256" key="7">
    <source>
        <dbReference type="ARBA" id="ARBA00023268"/>
    </source>
</evidence>
<feature type="active site" description="Proton donor; for dehydratase activity" evidence="9">
    <location>
        <position position="1150"/>
    </location>
</feature>
<dbReference type="GO" id="GO:0006633">
    <property type="term" value="P:fatty acid biosynthetic process"/>
    <property type="evidence" value="ECO:0007669"/>
    <property type="project" value="InterPro"/>
</dbReference>
<dbReference type="CDD" id="cd02440">
    <property type="entry name" value="AdoMet_MTases"/>
    <property type="match status" value="1"/>
</dbReference>
<feature type="domain" description="PKS/mFAS DH" evidence="13">
    <location>
        <begin position="942"/>
        <end position="1243"/>
    </location>
</feature>
<evidence type="ECO:0000259" key="12">
    <source>
        <dbReference type="PROSITE" id="PS52004"/>
    </source>
</evidence>
<evidence type="ECO:0000256" key="9">
    <source>
        <dbReference type="PROSITE-ProRule" id="PRU01363"/>
    </source>
</evidence>
<dbReference type="SUPFAM" id="SSF52151">
    <property type="entry name" value="FabD/lysophospholipase-like"/>
    <property type="match status" value="1"/>
</dbReference>
<comment type="similarity">
    <text evidence="8">Belongs to the NRP synthetase family.</text>
</comment>
<evidence type="ECO:0000256" key="8">
    <source>
        <dbReference type="ARBA" id="ARBA00029454"/>
    </source>
</evidence>
<dbReference type="Pfam" id="PF21089">
    <property type="entry name" value="PKS_DH_N"/>
    <property type="match status" value="1"/>
</dbReference>
<evidence type="ECO:0000259" key="13">
    <source>
        <dbReference type="PROSITE" id="PS52019"/>
    </source>
</evidence>
<dbReference type="PROSITE" id="PS52019">
    <property type="entry name" value="PKS_MFAS_DH"/>
    <property type="match status" value="1"/>
</dbReference>
<dbReference type="InterPro" id="IPR006162">
    <property type="entry name" value="Ppantetheine_attach_site"/>
</dbReference>
<evidence type="ECO:0000313" key="14">
    <source>
        <dbReference type="EMBL" id="KAK3201626.1"/>
    </source>
</evidence>
<dbReference type="CDD" id="cd19532">
    <property type="entry name" value="C_PKS-NRPS"/>
    <property type="match status" value="1"/>
</dbReference>
<dbReference type="PROSITE" id="PS00455">
    <property type="entry name" value="AMP_BINDING"/>
    <property type="match status" value="1"/>
</dbReference>
<feature type="region of interest" description="C-terminal hotdog fold" evidence="9">
    <location>
        <begin position="1091"/>
        <end position="1243"/>
    </location>
</feature>
<dbReference type="SUPFAM" id="SSF52777">
    <property type="entry name" value="CoA-dependent acyltransferases"/>
    <property type="match status" value="2"/>
</dbReference>
<dbReference type="Pfam" id="PF00109">
    <property type="entry name" value="ketoacyl-synt"/>
    <property type="match status" value="1"/>
</dbReference>
<dbReference type="SUPFAM" id="SSF53901">
    <property type="entry name" value="Thiolase-like"/>
    <property type="match status" value="1"/>
</dbReference>
<dbReference type="Gene3D" id="3.30.559.10">
    <property type="entry name" value="Chloramphenicol acetyltransferase-like domain"/>
    <property type="match status" value="1"/>
</dbReference>
<dbReference type="PROSITE" id="PS52004">
    <property type="entry name" value="KS3_2"/>
    <property type="match status" value="1"/>
</dbReference>
<dbReference type="Proteomes" id="UP001280581">
    <property type="component" value="Unassembled WGS sequence"/>
</dbReference>
<dbReference type="GO" id="GO:0016874">
    <property type="term" value="F:ligase activity"/>
    <property type="evidence" value="ECO:0007669"/>
    <property type="project" value="UniProtKB-KW"/>
</dbReference>
<dbReference type="Pfam" id="PF00668">
    <property type="entry name" value="Condensation"/>
    <property type="match status" value="1"/>
</dbReference>
<dbReference type="InterPro" id="IPR036291">
    <property type="entry name" value="NAD(P)-bd_dom_sf"/>
</dbReference>
<dbReference type="Gene3D" id="1.10.1200.10">
    <property type="entry name" value="ACP-like"/>
    <property type="match status" value="2"/>
</dbReference>
<keyword evidence="15" id="KW-1185">Reference proteome</keyword>
<dbReference type="Gene3D" id="3.40.366.10">
    <property type="entry name" value="Malonyl-Coenzyme A Acyl Carrier Protein, domain 2"/>
    <property type="match status" value="1"/>
</dbReference>
<dbReference type="InterPro" id="IPR000873">
    <property type="entry name" value="AMP-dep_synth/lig_dom"/>
</dbReference>
<dbReference type="SUPFAM" id="SSF47336">
    <property type="entry name" value="ACP-like"/>
    <property type="match status" value="2"/>
</dbReference>
<dbReference type="InterPro" id="IPR009081">
    <property type="entry name" value="PP-bd_ACP"/>
</dbReference>
<dbReference type="InterPro" id="IPR016039">
    <property type="entry name" value="Thiolase-like"/>
</dbReference>
<dbReference type="GO" id="GO:0004315">
    <property type="term" value="F:3-oxoacyl-[acyl-carrier-protein] synthase activity"/>
    <property type="evidence" value="ECO:0007669"/>
    <property type="project" value="InterPro"/>
</dbReference>
<dbReference type="SMART" id="SM00827">
    <property type="entry name" value="PKS_AT"/>
    <property type="match status" value="1"/>
</dbReference>
<dbReference type="Gene3D" id="3.40.47.10">
    <property type="match status" value="1"/>
</dbReference>
<dbReference type="FunFam" id="3.40.47.10:FF:000019">
    <property type="entry name" value="Polyketide synthase type I"/>
    <property type="match status" value="1"/>
</dbReference>
<evidence type="ECO:0000256" key="3">
    <source>
        <dbReference type="ARBA" id="ARBA00022598"/>
    </source>
</evidence>
<dbReference type="Pfam" id="PF07993">
    <property type="entry name" value="NAD_binding_4"/>
    <property type="match status" value="1"/>
</dbReference>
<keyword evidence="6" id="KW-0677">Repeat</keyword>
<dbReference type="InterPro" id="IPR016035">
    <property type="entry name" value="Acyl_Trfase/lysoPLipase"/>
</dbReference>
<dbReference type="InterPro" id="IPR029063">
    <property type="entry name" value="SAM-dependent_MTases_sf"/>
</dbReference>
<dbReference type="InterPro" id="IPR020845">
    <property type="entry name" value="AMP-binding_CS"/>
</dbReference>
<dbReference type="PROSITE" id="PS50075">
    <property type="entry name" value="CARRIER"/>
    <property type="match status" value="2"/>
</dbReference>
<feature type="non-terminal residue" evidence="14">
    <location>
        <position position="3896"/>
    </location>
</feature>
<evidence type="ECO:0000259" key="11">
    <source>
        <dbReference type="PROSITE" id="PS50075"/>
    </source>
</evidence>
<reference evidence="14 15" key="1">
    <citation type="submission" date="2021-02" db="EMBL/GenBank/DDBJ databases">
        <title>Genome assembly of Pseudopithomyces chartarum.</title>
        <authorList>
            <person name="Jauregui R."/>
            <person name="Singh J."/>
            <person name="Voisey C."/>
        </authorList>
    </citation>
    <scope>NUCLEOTIDE SEQUENCE [LARGE SCALE GENOMIC DNA]</scope>
    <source>
        <strain evidence="14 15">AGR01</strain>
    </source>
</reference>
<dbReference type="Pfam" id="PF08242">
    <property type="entry name" value="Methyltransf_12"/>
    <property type="match status" value="1"/>
</dbReference>
<evidence type="ECO:0000256" key="2">
    <source>
        <dbReference type="ARBA" id="ARBA00022553"/>
    </source>
</evidence>
<dbReference type="CDD" id="cd00833">
    <property type="entry name" value="PKS"/>
    <property type="match status" value="1"/>
</dbReference>
<feature type="region of interest" description="N-terminal hotdog fold" evidence="9">
    <location>
        <begin position="942"/>
        <end position="1075"/>
    </location>
</feature>
<evidence type="ECO:0000256" key="6">
    <source>
        <dbReference type="ARBA" id="ARBA00022737"/>
    </source>
</evidence>
<dbReference type="InterPro" id="IPR049552">
    <property type="entry name" value="PKS_DH_N"/>
</dbReference>
<dbReference type="SMART" id="SM00822">
    <property type="entry name" value="PKS_KR"/>
    <property type="match status" value="1"/>
</dbReference>
<dbReference type="InterPro" id="IPR020807">
    <property type="entry name" value="PKS_DH"/>
</dbReference>
<dbReference type="InterPro" id="IPR014043">
    <property type="entry name" value="Acyl_transferase_dom"/>
</dbReference>
<dbReference type="InterPro" id="IPR057326">
    <property type="entry name" value="KR_dom"/>
</dbReference>
<dbReference type="InterPro" id="IPR016036">
    <property type="entry name" value="Malonyl_transacylase_ACP-bd"/>
</dbReference>
<evidence type="ECO:0000256" key="10">
    <source>
        <dbReference type="SAM" id="MobiDB-lite"/>
    </source>
</evidence>
<keyword evidence="2" id="KW-0597">Phosphoprotein</keyword>
<dbReference type="InterPro" id="IPR049900">
    <property type="entry name" value="PKS_mFAS_DH"/>
</dbReference>
<dbReference type="GO" id="GO:0031177">
    <property type="term" value="F:phosphopantetheine binding"/>
    <property type="evidence" value="ECO:0007669"/>
    <property type="project" value="InterPro"/>
</dbReference>
<dbReference type="InterPro" id="IPR001227">
    <property type="entry name" value="Ac_transferase_dom_sf"/>
</dbReference>
<evidence type="ECO:0000256" key="1">
    <source>
        <dbReference type="ARBA" id="ARBA00022450"/>
    </source>
</evidence>
<feature type="region of interest" description="Disordered" evidence="10">
    <location>
        <begin position="3875"/>
        <end position="3896"/>
    </location>
</feature>
<dbReference type="InterPro" id="IPR020841">
    <property type="entry name" value="PKS_Beta-ketoAc_synthase_dom"/>
</dbReference>
<dbReference type="GO" id="GO:0032259">
    <property type="term" value="P:methylation"/>
    <property type="evidence" value="ECO:0007669"/>
    <property type="project" value="UniProtKB-KW"/>
</dbReference>
<dbReference type="SMART" id="SM00826">
    <property type="entry name" value="PKS_DH"/>
    <property type="match status" value="1"/>
</dbReference>
<dbReference type="PANTHER" id="PTHR43775:SF20">
    <property type="entry name" value="HYBRID PKS-NRPS SYNTHETASE APDA"/>
    <property type="match status" value="1"/>
</dbReference>
<dbReference type="SMART" id="SM00825">
    <property type="entry name" value="PKS_KS"/>
    <property type="match status" value="1"/>
</dbReference>
<name>A0AAN6LQL6_9PLEO</name>
<dbReference type="SUPFAM" id="SSF53335">
    <property type="entry name" value="S-adenosyl-L-methionine-dependent methyltransferases"/>
    <property type="match status" value="1"/>
</dbReference>
<dbReference type="InterPro" id="IPR018201">
    <property type="entry name" value="Ketoacyl_synth_AS"/>
</dbReference>
<dbReference type="SUPFAM" id="SSF51735">
    <property type="entry name" value="NAD(P)-binding Rossmann-fold domains"/>
    <property type="match status" value="2"/>
</dbReference>
<dbReference type="PROSITE" id="PS00012">
    <property type="entry name" value="PHOSPHOPANTETHEINE"/>
    <property type="match status" value="1"/>
</dbReference>
<comment type="caution">
    <text evidence="14">The sequence shown here is derived from an EMBL/GenBank/DDBJ whole genome shotgun (WGS) entry which is preliminary data.</text>
</comment>
<feature type="domain" description="Ketosynthase family 3 (KS3)" evidence="12">
    <location>
        <begin position="14"/>
        <end position="445"/>
    </location>
</feature>
<dbReference type="Gene3D" id="3.40.50.150">
    <property type="entry name" value="Vaccinia Virus protein VP39"/>
    <property type="match status" value="1"/>
</dbReference>
<dbReference type="InterPro" id="IPR049551">
    <property type="entry name" value="PKS_DH_C"/>
</dbReference>
<dbReference type="Pfam" id="PF00698">
    <property type="entry name" value="Acyl_transf_1"/>
    <property type="match status" value="1"/>
</dbReference>
<organism evidence="14 15">
    <name type="scientific">Pseudopithomyces chartarum</name>
    <dbReference type="NCBI Taxonomy" id="1892770"/>
    <lineage>
        <taxon>Eukaryota</taxon>
        <taxon>Fungi</taxon>
        <taxon>Dikarya</taxon>
        <taxon>Ascomycota</taxon>
        <taxon>Pezizomycotina</taxon>
        <taxon>Dothideomycetes</taxon>
        <taxon>Pleosporomycetidae</taxon>
        <taxon>Pleosporales</taxon>
        <taxon>Massarineae</taxon>
        <taxon>Didymosphaeriaceae</taxon>
        <taxon>Pseudopithomyces</taxon>
    </lineage>
</organism>
<dbReference type="Gene3D" id="3.30.559.30">
    <property type="entry name" value="Nonribosomal peptide synthetase, condensation domain"/>
    <property type="match status" value="1"/>
</dbReference>
<dbReference type="Pfam" id="PF14765">
    <property type="entry name" value="PS-DH"/>
    <property type="match status" value="1"/>
</dbReference>
<dbReference type="Pfam" id="PF02801">
    <property type="entry name" value="Ketoacyl-synt_C"/>
    <property type="match status" value="1"/>
</dbReference>
<dbReference type="InterPro" id="IPR036736">
    <property type="entry name" value="ACP-like_sf"/>
</dbReference>
<dbReference type="Gene3D" id="3.40.50.12780">
    <property type="entry name" value="N-terminal domain of ligase-like"/>
    <property type="match status" value="1"/>
</dbReference>
<dbReference type="Gene3D" id="3.30.300.30">
    <property type="match status" value="1"/>
</dbReference>
<dbReference type="Pfam" id="PF08659">
    <property type="entry name" value="KR"/>
    <property type="match status" value="1"/>
</dbReference>
<dbReference type="InterPro" id="IPR001242">
    <property type="entry name" value="Condensation_dom"/>
</dbReference>
<evidence type="ECO:0000256" key="4">
    <source>
        <dbReference type="ARBA" id="ARBA00022603"/>
    </source>
</evidence>
<dbReference type="EMBL" id="WVTA01000015">
    <property type="protein sequence ID" value="KAK3201626.1"/>
    <property type="molecule type" value="Genomic_DNA"/>
</dbReference>
<sequence length="3896" mass="429515">MVSQSHKNRNSQAGEPIAIIGTACRFPGESSSSSKLWDLLRNPRDLRGEISSRRFDPDGFFHVDNLHHGTSNVRHSYLLSEDHRLFDAQFFGIKPIEASSIDPQQRLLLETVYESLESAGLKVDELRGSQTAVYVGLMCGDYADILNRDPDAFPTYISTGTARSIMSNRISYFFDWHGPCMTIDTACSSSLVAVHQAVQTLRSKQSRIAIAAGSNLCLAPEPYIAESKLKMLSPNGQSRMWDAAADGYARGDGVASVVLKTLSAALEDGDHIECLIRETGVNQDGRTPGITMPSAKAQYQLIQDTYAMAGLDVKADRCQYFEAHGTGTPAGDPIEAEAICSAFFGKEYTSHEKLYVGSIKTVIGHTEGTAGLAAILKASLALQHAIIPPNLLFDNLNPAIQPFYNNLKVPTEAMPWPSLPPGSPRRASVNSFGFGGTNAHAILESFESPEPQNQPLPQSTLVLAPFKFSAASEQALVSNLSAYSSYLATNSSVDLRDLAWTLNSRRSSLAVRTTLPGTTVEQLRSNIASKLNDIENKDTVVGVRPKSLSGLKPKLLGIFTGQGAQWARMGKELIQRVTAARNTIKHLDQCLSELPDGPSWSIEAELLADESSSRIQEATLSQPLCTAIQITLVLLLRVAGVEFDAVVGHSSGEIGAAYAAGYYSAKDAIRVAYYRGLHSRLAVGDNDAKGAMMAIGTSLQDACELCNEFDGRMCVAAVNSASSITLSGDFDAITQAKQVLDDEKKFARILSVDKAYHSYHMNPASEAYLTSLKACDIKVQHPTKSNTAWFSSVRDEQMKPDSDGLACEYWNDNLVSPVLFSQAVECATAAKGPFTMALEVGPHPALKGPVVQVTQDLIEQNIPYAGLLQRKRDDIEAIQDGLGFLWTHGYNVNFEGLQGLVGGVSKPRILKDLPAYAWDHERLFWLESRLSRVRRTRNKAVHQLLGSETPDKVDQQFRWRNFLSPREVPWISGHQIQGQMVFPGAGYFVTAVEAVQAMSPDQNIRLLELEHFKIEQALTFEGIDSSVEVLISVTDIIHNEMSFQANFSYFSALGNDPTGLTLNASARLHVVYGALDDDVLPKQTRLPVVETIDVPDGRFYEVLASLGYGYTGPFRALTSMKRSLGTATGHIIRPVDEASGPLIIHPAAVDAAIQSVMLAKSWPGDGRLWCVHVPTVIDRIAINPTACGDPKSNRDFYFFQTVLDDQVKSGICGDVEIYSEDGGTAVIQIQGIHAVPLDAAKSANDCQLFSSMVWDTAFPDGEAVAHDGRATQEDIELANILERVAHFYLKQFDEVIPQQHSSRKNGPYVGLLNYAKHISSTVAAGTHSYAKAEWLHDTEETILVQASRYPDNIDLKIMHIIGTHMPEVIKGQANILEYLRKDDLLDDYYSQALGISYYTEYLARMAAQIVHRYPHMHILEIGAGTGAATKRVMDHIGETYSSYTFSDISNGFFEKARGVFKDKKRVSYKVLNIEEDISSQGFSPASFDLVIASFVLHATARLEQTLRNVRALLKPGGMLLMLEVTNLKQTRLGYIFGALPGWWLGEEDNRKLSPCVTPAEWDTVLRKTGFSGIDSKTPDLDPLPFPASAFVSTALDTEIEFLRSPLLNLNGLSSSDRSIKQLVILGGDLTMFPSISSTIGKLLHDCCADLLQFNGWEDVLTDLISPSATVLNLVDLERPTFRALTSAALEGIKAIFGKVKRVLWITRGCRDENPYHNQSVGFGRAMLVEMPHVRSQFMDLDRLDDSSATLIVEALLRFMAMEESHKNLLWTTEPEFCIRNGKCIIPRIKLNRPQNDRYNSMRRSIVNEVDTTSNVAILHAAGENYQLREGQSIRSMMSSQKYAHVVVKVALSIPIAIRITKSSFLYLISGTSLKSSGAVLALSTTHASHVEVPERWTIPCENYKDQKSLLAIFYHLVSISMLDQISEGEKGIVLDIEPALANFLRYQAKRKAISLTFLTSTFDATDPSFTYVHEKANIRDIRQILPRGASFFISTSAKGISSRILELLPPSCRHETLSSILGRESSLNPSALGTVVGSLLRASLNFPPSLLGSLNADVLMAHSKDLSSLITATSALCIIDWRSSTSVLAEIEPVHEKRLLSGDRTYWLVGLTGSLGVSLCRWMIARGAKNIVFTSRNPKIDPAEIAEFKRAGATVSVFSGDITDRRNLHTIYDRICQTHPPIAGVAQGAMVLRDTLINDMDTDTMNSVLKPKVDGSRYLDELFSENTLDFFIFFSSATCVTGNLGQSNYSVANMFMVGLAAQRRKRGLAGSVINIGAILGVGYVTRETSQALQDNLLKSGHVWMSEEDFHTIFAEAILAGRPDSGLEPEIVTGLRIIYDTDKQRPLWSFNPKFQHLVVHADGTASDATKASGQKSVRTQLREAGSIAEAEISVQAAVVTKLQAMLQLEDAIDQQSVLDLTADSLGIDSLNAVEIRSWFNQELDVDLPVLLILGGSTIRDLVGQVMKKLPEAISSTIGSETKSATERDFKPKRNEVEKLPKIKDIPRAADAIAKIDNVDSRLDALQSWLEPIQPADIVRKTQSGPQLQILDTVTETETPPKSESDPPSTAMVSSAELLSSKSEASSFDIVTPPRSIDAEFVPNADKELPIESSSKLPSSSPNILRTEALSFGQARFWFLKSYIEDQTTFNITCSMALYGQLRVDDLEAAVRVVGQRHEALRTCFIMNEEQKRPIQGVLQTSLLQLEKKKVIDLEEIDETVKEVSQYLYDIERGRTMRIILLSLEPVVGSARPSSPRHQIIIGYHHINMDGISLQVFLSDLEKAYSRRPMPARILQYPDFSSRQHQQHNRGDWKKDLDFWRNEFPKSSLTHTLPILPVSEVRSRHPLTRYEHHRVDFRLDMELTNQIRKICRRSKITPYHFFLATFKTLLFRMSGADDVVIGVADGNRVESDTLESIGFYLNLLPLRFQRINTQSFLEAIKEARVKAYSAMAHSRVPFDVLLNELDVPRSTTHNPLFQAFLDYRQEIDEKRNFGDCRLEGQQYESGRTSYDIVLDVVDSTASQPLLMLAVQTSLYSHEAGETLKKAFVNLLREFSKDPSQRLDHPPLFDPDEIDKALTLGRGPKFSSQWPQTLAHRVDDIAQRLGQNIALKDGSAKSFTYEQMFQRVEVIASSLAQSHVGEGSNIGVFQNPSSDWICSLLAIWRVGATYVPLDLQATIPRLRLIVNDCKPQLLLIDNTTSKDVSELIASGAAVINISGLEKSTFAKSDVRASADQLAAILYTSGSTGIPKGIMLKHSSLRNSLEGHAEGFNIGPGARMLQQIALSFDYSLWQIFLPLVSGATLVIAPQSSRGDPAALVDMIANEGITITGATPSEYVGWLRSSNAKRLRSSNWQTIVSGGEPVPETLKQELKILSKADLQLHNGYGPTEVTISSNITKISYSEGANVTDASHAIPVGFTAPNYSVYIVDDDLKLVPTGMAGQVLIGGAGVAAGYIHNDDLTAAKFVPDAFATPEYRKQGWTRAHLTGDRGRLRPDGTLVVEGRVNGDTQIKLRGLRIDLRDIETTILQSAGGVILESVVSLRTATASGPEFLVAHVLFSTDFPKHQQADFLQSLPMKLPLPHYMCPAIMIALDKIPTNSHWKLDRKAINALQLPKASRRNLDSLTVELSETESRLMEVWERVIPSELVFHHHITKDSDFFHVGGTSLLLIKLRGEINKTFDVDLPLVQLFEASNLQNMALRIQNTVTGTATSDIDWTQEAELPSGLFTTDLRYRPKAKSSRPKVVVLTGATGFLGNVLLQQLVRDRRIGKIHCVAVRNVAKKKPLLSEGKVVVHQGDLTQSHLGLPLDLAQALFNEADVVVHNGADVSFLKRYSSVKRANVDSTLDMLRLSIEAGIPFHYISTTGVAALTGQKEFGEASVNPNKDPSEEMEGYIASKW</sequence>
<evidence type="ECO:0000313" key="15">
    <source>
        <dbReference type="Proteomes" id="UP001280581"/>
    </source>
</evidence>
<dbReference type="InterPro" id="IPR045851">
    <property type="entry name" value="AMP-bd_C_sf"/>
</dbReference>
<dbReference type="InterPro" id="IPR032821">
    <property type="entry name" value="PKS_assoc"/>
</dbReference>
<dbReference type="GO" id="GO:0008168">
    <property type="term" value="F:methyltransferase activity"/>
    <property type="evidence" value="ECO:0007669"/>
    <property type="project" value="UniProtKB-KW"/>
</dbReference>
<dbReference type="InterPro" id="IPR013968">
    <property type="entry name" value="PKS_KR"/>
</dbReference>
<dbReference type="GO" id="GO:0004312">
    <property type="term" value="F:fatty acid synthase activity"/>
    <property type="evidence" value="ECO:0007669"/>
    <property type="project" value="TreeGrafter"/>
</dbReference>
<evidence type="ECO:0000256" key="5">
    <source>
        <dbReference type="ARBA" id="ARBA00022679"/>
    </source>
</evidence>
<dbReference type="InterPro" id="IPR013120">
    <property type="entry name" value="FAR_NAD-bd"/>
</dbReference>
<keyword evidence="7" id="KW-0511">Multifunctional enzyme</keyword>
<dbReference type="Pfam" id="PF00550">
    <property type="entry name" value="PP-binding"/>
    <property type="match status" value="2"/>
</dbReference>
<dbReference type="InterPro" id="IPR042104">
    <property type="entry name" value="PKS_dehydratase_sf"/>
</dbReference>
<dbReference type="SUPFAM" id="SSF56801">
    <property type="entry name" value="Acetyl-CoA synthetase-like"/>
    <property type="match status" value="1"/>
</dbReference>
<dbReference type="SUPFAM" id="SSF55048">
    <property type="entry name" value="Probable ACP-binding domain of malonyl-CoA ACP transacylase"/>
    <property type="match status" value="1"/>
</dbReference>
<keyword evidence="3" id="KW-0436">Ligase</keyword>
<feature type="domain" description="Carrier" evidence="11">
    <location>
        <begin position="2388"/>
        <end position="2468"/>
    </location>
</feature>
<dbReference type="Pfam" id="PF16197">
    <property type="entry name" value="KAsynt_C_assoc"/>
    <property type="match status" value="1"/>
</dbReference>
<dbReference type="GO" id="GO:0009403">
    <property type="term" value="P:toxin biosynthetic process"/>
    <property type="evidence" value="ECO:0007669"/>
    <property type="project" value="UniProtKB-ARBA"/>
</dbReference>
<accession>A0AAN6LQL6</accession>
<dbReference type="Gene3D" id="3.40.50.720">
    <property type="entry name" value="NAD(P)-binding Rossmann-like Domain"/>
    <property type="match status" value="2"/>
</dbReference>
<dbReference type="Gene3D" id="3.10.129.110">
    <property type="entry name" value="Polyketide synthase dehydratase"/>
    <property type="match status" value="1"/>
</dbReference>
<keyword evidence="4" id="KW-0489">Methyltransferase</keyword>
<gene>
    <name evidence="14" type="ORF">GRF29_164g51299</name>
</gene>
<dbReference type="SMART" id="SM00823">
    <property type="entry name" value="PKS_PP"/>
    <property type="match status" value="1"/>
</dbReference>
<protein>
    <recommendedName>
        <fullName evidence="16">Polyketide synthase</fullName>
    </recommendedName>
</protein>
<dbReference type="PROSITE" id="PS00606">
    <property type="entry name" value="KS3_1"/>
    <property type="match status" value="1"/>
</dbReference>
<dbReference type="InterPro" id="IPR013217">
    <property type="entry name" value="Methyltransf_12"/>
</dbReference>
<feature type="active site" description="Proton acceptor; for dehydratase activity" evidence="9">
    <location>
        <position position="974"/>
    </location>
</feature>
<dbReference type="InterPro" id="IPR050091">
    <property type="entry name" value="PKS_NRPS_Biosynth_Enz"/>
</dbReference>